<evidence type="ECO:0000313" key="10">
    <source>
        <dbReference type="EMBL" id="CAF1332456.1"/>
    </source>
</evidence>
<comment type="caution">
    <text evidence="10">The sequence shown here is derived from an EMBL/GenBank/DDBJ whole genome shotgun (WGS) entry which is preliminary data.</text>
</comment>
<dbReference type="InterPro" id="IPR004835">
    <property type="entry name" value="Chitin_synth"/>
</dbReference>
<dbReference type="SUPFAM" id="SSF53448">
    <property type="entry name" value="Nucleotide-diphospho-sugar transferases"/>
    <property type="match status" value="1"/>
</dbReference>
<name>A0A815G0W4_ADIRI</name>
<evidence type="ECO:0000256" key="6">
    <source>
        <dbReference type="ARBA" id="ARBA00022692"/>
    </source>
</evidence>
<dbReference type="GO" id="GO:0004100">
    <property type="term" value="F:chitin synthase activity"/>
    <property type="evidence" value="ECO:0007669"/>
    <property type="project" value="UniProtKB-EC"/>
</dbReference>
<dbReference type="InterPro" id="IPR029044">
    <property type="entry name" value="Nucleotide-diphossugar_trans"/>
</dbReference>
<dbReference type="PANTHER" id="PTHR22914">
    <property type="entry name" value="CHITIN SYNTHASE"/>
    <property type="match status" value="1"/>
</dbReference>
<dbReference type="GO" id="GO:0005886">
    <property type="term" value="C:plasma membrane"/>
    <property type="evidence" value="ECO:0007669"/>
    <property type="project" value="UniProtKB-SubCell"/>
</dbReference>
<proteinExistence type="predicted"/>
<evidence type="ECO:0000313" key="11">
    <source>
        <dbReference type="Proteomes" id="UP000663852"/>
    </source>
</evidence>
<evidence type="ECO:0000256" key="9">
    <source>
        <dbReference type="ARBA" id="ARBA00023180"/>
    </source>
</evidence>
<evidence type="ECO:0000256" key="1">
    <source>
        <dbReference type="ARBA" id="ARBA00004651"/>
    </source>
</evidence>
<evidence type="ECO:0000256" key="7">
    <source>
        <dbReference type="ARBA" id="ARBA00022989"/>
    </source>
</evidence>
<keyword evidence="9" id="KW-0325">Glycoprotein</keyword>
<keyword evidence="4" id="KW-0328">Glycosyltransferase</keyword>
<evidence type="ECO:0000256" key="4">
    <source>
        <dbReference type="ARBA" id="ARBA00022676"/>
    </source>
</evidence>
<dbReference type="Proteomes" id="UP000663852">
    <property type="component" value="Unassembled WGS sequence"/>
</dbReference>
<accession>A0A815G0W4</accession>
<gene>
    <name evidence="10" type="ORF">EDS130_LOCUS32267</name>
</gene>
<comment type="subcellular location">
    <subcellularLocation>
        <location evidence="1">Cell membrane</location>
        <topology evidence="1">Multi-pass membrane protein</topology>
    </subcellularLocation>
</comment>
<keyword evidence="7" id="KW-1133">Transmembrane helix</keyword>
<keyword evidence="3" id="KW-1003">Cell membrane</keyword>
<dbReference type="EMBL" id="CAJNOJ010000246">
    <property type="protein sequence ID" value="CAF1332456.1"/>
    <property type="molecule type" value="Genomic_DNA"/>
</dbReference>
<evidence type="ECO:0000256" key="3">
    <source>
        <dbReference type="ARBA" id="ARBA00022475"/>
    </source>
</evidence>
<organism evidence="10 11">
    <name type="scientific">Adineta ricciae</name>
    <name type="common">Rotifer</name>
    <dbReference type="NCBI Taxonomy" id="249248"/>
    <lineage>
        <taxon>Eukaryota</taxon>
        <taxon>Metazoa</taxon>
        <taxon>Spiralia</taxon>
        <taxon>Gnathifera</taxon>
        <taxon>Rotifera</taxon>
        <taxon>Eurotatoria</taxon>
        <taxon>Bdelloidea</taxon>
        <taxon>Adinetida</taxon>
        <taxon>Adinetidae</taxon>
        <taxon>Adineta</taxon>
    </lineage>
</organism>
<dbReference type="EC" id="2.4.1.16" evidence="2"/>
<keyword evidence="8" id="KW-0472">Membrane</keyword>
<evidence type="ECO:0000256" key="2">
    <source>
        <dbReference type="ARBA" id="ARBA00012543"/>
    </source>
</evidence>
<dbReference type="PANTHER" id="PTHR22914:SF13">
    <property type="entry name" value="CHITIN SYNTHASE"/>
    <property type="match status" value="1"/>
</dbReference>
<evidence type="ECO:0000256" key="5">
    <source>
        <dbReference type="ARBA" id="ARBA00022679"/>
    </source>
</evidence>
<dbReference type="AlphaFoldDB" id="A0A815G0W4"/>
<keyword evidence="5" id="KW-0808">Transferase</keyword>
<sequence>MIPLPAQKPICLACVNQTTTLVCGSGSSISKCENTKPCSKDSVCISDFCRTADQTCKTPTCTDNYVNQDETDIGCGGRICGIKCSLNKTCRKDGDCTTGFCRLNDKTCQISTCKDNYWNADETDVDCGGSICSTKCSIDKSCETSSDCQTGFCRSNDKTCQTPSCSDEFRNQDETDIDCGGSICSTQCIDNETCSQNSDCTSGYCRLTDQTCRTASCTDGFQNQDETDVDCGGLICTATCALTKYCGRNSDCTSGFCRGTDKTCQVSGCSDGFRNQDETDIDCGGSTCGVKCSLTKTCGKDADCHSGFCRPTDKTCQTATCFDLLRNQDESDVDCGGTACTAKCANGLSCGKNADCTSAFCRTTDKSCQTPSCSDGYKNQDETDTDCGGSVCSARCLDTKGCGKDADCQNGFCRPTDKTCRSVIIKKEINMEKKDSLILSFDVFNSLRNDISTLTVYFRKLIRKEVKHLYSISKYDYMFFTDADSFIRSGSLTRLIDEVEYRHVGAACGIVMVDFYNHFGGFWNLYQNFQYLYGQVLRRSFENIFRRITCLPGCITMIQVDEKFSHVTSDYAKMPRQSQLIQTTAQRLGTDRRLVYLIQYHQIKTCLVESAVCYTKPPHSLYRFVTQRRRWRSNAFFNSLLGVCSSRIHPIIRLSLFLDMARIALPRSTNPMLDPIGFLETKLHWNPT</sequence>
<keyword evidence="6" id="KW-0812">Transmembrane</keyword>
<dbReference type="OrthoDB" id="10053231at2759"/>
<evidence type="ECO:0000256" key="8">
    <source>
        <dbReference type="ARBA" id="ARBA00023136"/>
    </source>
</evidence>
<dbReference type="Pfam" id="PF03142">
    <property type="entry name" value="Chitin_synth_2"/>
    <property type="match status" value="1"/>
</dbReference>
<reference evidence="10" key="1">
    <citation type="submission" date="2021-02" db="EMBL/GenBank/DDBJ databases">
        <authorList>
            <person name="Nowell W R."/>
        </authorList>
    </citation>
    <scope>NUCLEOTIDE SEQUENCE</scope>
</reference>
<dbReference type="GO" id="GO:0006031">
    <property type="term" value="P:chitin biosynthetic process"/>
    <property type="evidence" value="ECO:0007669"/>
    <property type="project" value="TreeGrafter"/>
</dbReference>
<protein>
    <recommendedName>
        <fullName evidence="2">chitin synthase</fullName>
        <ecNumber evidence="2">2.4.1.16</ecNumber>
    </recommendedName>
</protein>